<proteinExistence type="predicted"/>
<evidence type="ECO:0000313" key="3">
    <source>
        <dbReference type="WBParaSite" id="Hba_15273"/>
    </source>
</evidence>
<evidence type="ECO:0000313" key="2">
    <source>
        <dbReference type="Proteomes" id="UP000095283"/>
    </source>
</evidence>
<evidence type="ECO:0000256" key="1">
    <source>
        <dbReference type="SAM" id="Coils"/>
    </source>
</evidence>
<dbReference type="Proteomes" id="UP000095283">
    <property type="component" value="Unplaced"/>
</dbReference>
<keyword evidence="1" id="KW-0175">Coiled coil</keyword>
<protein>
    <submittedName>
        <fullName evidence="3">Rab-GAP TBC domain-containing protein</fullName>
    </submittedName>
</protein>
<dbReference type="WBParaSite" id="Hba_15273">
    <property type="protein sequence ID" value="Hba_15273"/>
    <property type="gene ID" value="Hba_15273"/>
</dbReference>
<keyword evidence="2" id="KW-1185">Reference proteome</keyword>
<dbReference type="AlphaFoldDB" id="A0A1I7XCA6"/>
<sequence>MIRKKSAVIEIETLALAAINVRTVDDWNKISRSLGNQRSPESCMQAAISKLKWEVPVEESNKQDENICENDVVTARMGTVAHRVQTNQITRSQQFKYDRNNIFFKKFMYYREQQDRYVHHLLQNKSIAPNSTRFGNSTFFNSTYIRKKNNYESFARQLDDLKNERVRRKRNEYDSELSSIDDMDEEMQAYPLIVGNDGGTASVAMVLPAVVYIVISRLKHYRRTRYDREGWIIYTCILSISTSNYLLKISMGLQTLVQAVATFADPKPDPEKGGKEFVQMMQEIGGLHRAILPHLLPDNFELLFKLLPEVIVDVVSARRKDGPLTSHDRSRLLAVWCSICDLMSSHFSQGWERCVIPKSDKFNKAYRFDKTNSMSNIVTSNPLLLIKESGMRRESATCSIAASHRTNRSRTQDEVMPWQLSRGHSAPLGIHEVDLQVDSARQPPL</sequence>
<organism evidence="2 3">
    <name type="scientific">Heterorhabditis bacteriophora</name>
    <name type="common">Entomopathogenic nematode worm</name>
    <dbReference type="NCBI Taxonomy" id="37862"/>
    <lineage>
        <taxon>Eukaryota</taxon>
        <taxon>Metazoa</taxon>
        <taxon>Ecdysozoa</taxon>
        <taxon>Nematoda</taxon>
        <taxon>Chromadorea</taxon>
        <taxon>Rhabditida</taxon>
        <taxon>Rhabditina</taxon>
        <taxon>Rhabditomorpha</taxon>
        <taxon>Strongyloidea</taxon>
        <taxon>Heterorhabditidae</taxon>
        <taxon>Heterorhabditis</taxon>
    </lineage>
</organism>
<reference evidence="3" key="1">
    <citation type="submission" date="2016-11" db="UniProtKB">
        <authorList>
            <consortium name="WormBaseParasite"/>
        </authorList>
    </citation>
    <scope>IDENTIFICATION</scope>
</reference>
<name>A0A1I7XCA6_HETBA</name>
<feature type="coiled-coil region" evidence="1">
    <location>
        <begin position="144"/>
        <end position="171"/>
    </location>
</feature>
<accession>A0A1I7XCA6</accession>